<evidence type="ECO:0000256" key="4">
    <source>
        <dbReference type="ARBA" id="ARBA00022989"/>
    </source>
</evidence>
<dbReference type="OrthoDB" id="3936150at2759"/>
<feature type="transmembrane region" description="Helical" evidence="6">
    <location>
        <begin position="487"/>
        <end position="504"/>
    </location>
</feature>
<feature type="transmembrane region" description="Helical" evidence="6">
    <location>
        <begin position="510"/>
        <end position="529"/>
    </location>
</feature>
<dbReference type="InterPro" id="IPR020846">
    <property type="entry name" value="MFS_dom"/>
</dbReference>
<comment type="subcellular location">
    <subcellularLocation>
        <location evidence="1">Membrane</location>
        <topology evidence="1">Multi-pass membrane protein</topology>
    </subcellularLocation>
</comment>
<evidence type="ECO:0000256" key="1">
    <source>
        <dbReference type="ARBA" id="ARBA00004141"/>
    </source>
</evidence>
<feature type="transmembrane region" description="Helical" evidence="6">
    <location>
        <begin position="162"/>
        <end position="183"/>
    </location>
</feature>
<dbReference type="GO" id="GO:0016020">
    <property type="term" value="C:membrane"/>
    <property type="evidence" value="ECO:0007669"/>
    <property type="project" value="UniProtKB-SubCell"/>
</dbReference>
<feature type="transmembrane region" description="Helical" evidence="6">
    <location>
        <begin position="233"/>
        <end position="254"/>
    </location>
</feature>
<evidence type="ECO:0000256" key="2">
    <source>
        <dbReference type="ARBA" id="ARBA00022448"/>
    </source>
</evidence>
<dbReference type="FunCoup" id="A0A286UPW4">
    <property type="interactions" value="106"/>
</dbReference>
<accession>A0A286UPW4</accession>
<dbReference type="PANTHER" id="PTHR23511">
    <property type="entry name" value="SYNAPTIC VESICLE GLYCOPROTEIN 2"/>
    <property type="match status" value="1"/>
</dbReference>
<dbReference type="EMBL" id="NBII01000002">
    <property type="protein sequence ID" value="PAV21610.1"/>
    <property type="molecule type" value="Genomic_DNA"/>
</dbReference>
<dbReference type="InterPro" id="IPR005828">
    <property type="entry name" value="MFS_sugar_transport-like"/>
</dbReference>
<feature type="domain" description="Major facilitator superfamily (MFS) profile" evidence="7">
    <location>
        <begin position="70"/>
        <end position="532"/>
    </location>
</feature>
<gene>
    <name evidence="8" type="ORF">PNOK_0156700</name>
</gene>
<dbReference type="InterPro" id="IPR036259">
    <property type="entry name" value="MFS_trans_sf"/>
</dbReference>
<feature type="transmembrane region" description="Helical" evidence="6">
    <location>
        <begin position="195"/>
        <end position="213"/>
    </location>
</feature>
<proteinExistence type="predicted"/>
<dbReference type="InParanoid" id="A0A286UPW4"/>
<keyword evidence="5 6" id="KW-0472">Membrane</keyword>
<dbReference type="Pfam" id="PF00083">
    <property type="entry name" value="Sugar_tr"/>
    <property type="match status" value="1"/>
</dbReference>
<dbReference type="AlphaFoldDB" id="A0A286UPW4"/>
<evidence type="ECO:0000313" key="9">
    <source>
        <dbReference type="Proteomes" id="UP000217199"/>
    </source>
</evidence>
<evidence type="ECO:0000256" key="3">
    <source>
        <dbReference type="ARBA" id="ARBA00022692"/>
    </source>
</evidence>
<organism evidence="8 9">
    <name type="scientific">Pyrrhoderma noxium</name>
    <dbReference type="NCBI Taxonomy" id="2282107"/>
    <lineage>
        <taxon>Eukaryota</taxon>
        <taxon>Fungi</taxon>
        <taxon>Dikarya</taxon>
        <taxon>Basidiomycota</taxon>
        <taxon>Agaricomycotina</taxon>
        <taxon>Agaricomycetes</taxon>
        <taxon>Hymenochaetales</taxon>
        <taxon>Hymenochaetaceae</taxon>
        <taxon>Pyrrhoderma</taxon>
    </lineage>
</organism>
<dbReference type="PANTHER" id="PTHR23511:SF12">
    <property type="entry name" value="TRANSPORTER, PUTATIVE (AFU_ORTHOLOGUE AFUA_7G01740)-RELATED"/>
    <property type="match status" value="1"/>
</dbReference>
<feature type="transmembrane region" description="Helical" evidence="6">
    <location>
        <begin position="132"/>
        <end position="150"/>
    </location>
</feature>
<dbReference type="PROSITE" id="PS50850">
    <property type="entry name" value="MFS"/>
    <property type="match status" value="1"/>
</dbReference>
<dbReference type="GO" id="GO:0022857">
    <property type="term" value="F:transmembrane transporter activity"/>
    <property type="evidence" value="ECO:0007669"/>
    <property type="project" value="InterPro"/>
</dbReference>
<feature type="transmembrane region" description="Helical" evidence="6">
    <location>
        <begin position="66"/>
        <end position="85"/>
    </location>
</feature>
<keyword evidence="9" id="KW-1185">Reference proteome</keyword>
<feature type="transmembrane region" description="Helical" evidence="6">
    <location>
        <begin position="446"/>
        <end position="467"/>
    </location>
</feature>
<reference evidence="8 9" key="1">
    <citation type="journal article" date="2017" name="Mol. Ecol.">
        <title>Comparative and population genomic landscape of Phellinus noxius: A hypervariable fungus causing root rot in trees.</title>
        <authorList>
            <person name="Chung C.L."/>
            <person name="Lee T.J."/>
            <person name="Akiba M."/>
            <person name="Lee H.H."/>
            <person name="Kuo T.H."/>
            <person name="Liu D."/>
            <person name="Ke H.M."/>
            <person name="Yokoi T."/>
            <person name="Roa M.B."/>
            <person name="Lu M.J."/>
            <person name="Chang Y.Y."/>
            <person name="Ann P.J."/>
            <person name="Tsai J.N."/>
            <person name="Chen C.Y."/>
            <person name="Tzean S.S."/>
            <person name="Ota Y."/>
            <person name="Hattori T."/>
            <person name="Sahashi N."/>
            <person name="Liou R.F."/>
            <person name="Kikuchi T."/>
            <person name="Tsai I.J."/>
        </authorList>
    </citation>
    <scope>NUCLEOTIDE SEQUENCE [LARGE SCALE GENOMIC DNA]</scope>
    <source>
        <strain evidence="8 9">FFPRI411160</strain>
    </source>
</reference>
<feature type="transmembrane region" description="Helical" evidence="6">
    <location>
        <begin position="389"/>
        <end position="411"/>
    </location>
</feature>
<protein>
    <submittedName>
        <fullName evidence="8">MFS general substrate transporter</fullName>
    </submittedName>
</protein>
<sequence length="537" mass="58933">MSLSKSPSNEIEAKVTEHQLSTLQSIEEEKKSYKTLNLLDDGADPVYETKARVLNKAIQEIGMGKYQWLLFIVAGFGWFADNLWTNIPGLVLVPVTNEFRFQGPFLNLSLNAGLLFGALFWGLGCDIWGRRWPFNITLLIISIFSIASGGSSNSSELLSLTALYSIGVGGNLPVDSAVFLEFIPGSHQYLLSMLTVWRALGQLTGGFIAWPLLADLSCPIDSTICPHSQNRGWRYYMFIQGSVMFVLWAIRFFVFKLYESPKFLMGKGKDEAAVKVIHAIATYNGKTSSLSIEHLLEAERSVIRPSMPDSSHKERERGIDHSTVGRALRAPRRFDLKHVKSLFETKKLAWNTSFLILLWGLIGLAFPLYDGFITFFLATRGKSLEMDHLTSLTQAILSVVAVPAAFAAGWAVELPYLGRKGTLACSTAITGIFLFASTTSKSSNALLGWNAGYTFSSTIMHGVLYAITPELFPTKDRGTGNALTASAYRTFGVLSPIVALFANLETSAPIWIAGALLLLAGLVASLLPFEPRGRTSV</sequence>
<comment type="caution">
    <text evidence="8">The sequence shown here is derived from an EMBL/GenBank/DDBJ whole genome shotgun (WGS) entry which is preliminary data.</text>
</comment>
<evidence type="ECO:0000313" key="8">
    <source>
        <dbReference type="EMBL" id="PAV21610.1"/>
    </source>
</evidence>
<feature type="transmembrane region" description="Helical" evidence="6">
    <location>
        <begin position="348"/>
        <end position="369"/>
    </location>
</feature>
<dbReference type="Proteomes" id="UP000217199">
    <property type="component" value="Unassembled WGS sequence"/>
</dbReference>
<feature type="transmembrane region" description="Helical" evidence="6">
    <location>
        <begin position="423"/>
        <end position="440"/>
    </location>
</feature>
<feature type="transmembrane region" description="Helical" evidence="6">
    <location>
        <begin position="105"/>
        <end position="125"/>
    </location>
</feature>
<evidence type="ECO:0000256" key="5">
    <source>
        <dbReference type="ARBA" id="ARBA00023136"/>
    </source>
</evidence>
<dbReference type="Gene3D" id="1.20.1250.20">
    <property type="entry name" value="MFS general substrate transporter like domains"/>
    <property type="match status" value="1"/>
</dbReference>
<dbReference type="SUPFAM" id="SSF103473">
    <property type="entry name" value="MFS general substrate transporter"/>
    <property type="match status" value="1"/>
</dbReference>
<evidence type="ECO:0000259" key="7">
    <source>
        <dbReference type="PROSITE" id="PS50850"/>
    </source>
</evidence>
<evidence type="ECO:0000256" key="6">
    <source>
        <dbReference type="SAM" id="Phobius"/>
    </source>
</evidence>
<name>A0A286UPW4_9AGAM</name>
<keyword evidence="3 6" id="KW-0812">Transmembrane</keyword>
<keyword evidence="2" id="KW-0813">Transport</keyword>
<keyword evidence="4 6" id="KW-1133">Transmembrane helix</keyword>